<feature type="domain" description="Core-binding (CB)" evidence="6">
    <location>
        <begin position="103"/>
        <end position="195"/>
    </location>
</feature>
<evidence type="ECO:0000256" key="5">
    <source>
        <dbReference type="PROSITE-ProRule" id="PRU01248"/>
    </source>
</evidence>
<evidence type="ECO:0000256" key="1">
    <source>
        <dbReference type="ARBA" id="ARBA00008857"/>
    </source>
</evidence>
<evidence type="ECO:0000313" key="7">
    <source>
        <dbReference type="EMBL" id="MDA7024159.1"/>
    </source>
</evidence>
<evidence type="ECO:0000313" key="8">
    <source>
        <dbReference type="Proteomes" id="UP001212337"/>
    </source>
</evidence>
<organism evidence="7 8">
    <name type="scientific">Pseudomonas fragi</name>
    <dbReference type="NCBI Taxonomy" id="296"/>
    <lineage>
        <taxon>Bacteria</taxon>
        <taxon>Pseudomonadati</taxon>
        <taxon>Pseudomonadota</taxon>
        <taxon>Gammaproteobacteria</taxon>
        <taxon>Pseudomonadales</taxon>
        <taxon>Pseudomonadaceae</taxon>
        <taxon>Pseudomonas</taxon>
    </lineage>
</organism>
<dbReference type="Gene3D" id="1.10.150.130">
    <property type="match status" value="1"/>
</dbReference>
<dbReference type="PANTHER" id="PTHR30629">
    <property type="entry name" value="PROPHAGE INTEGRASE"/>
    <property type="match status" value="1"/>
</dbReference>
<comment type="similarity">
    <text evidence="1">Belongs to the 'phage' integrase family.</text>
</comment>
<dbReference type="InterPro" id="IPR050808">
    <property type="entry name" value="Phage_Integrase"/>
</dbReference>
<evidence type="ECO:0000256" key="4">
    <source>
        <dbReference type="ARBA" id="ARBA00023172"/>
    </source>
</evidence>
<keyword evidence="2" id="KW-0229">DNA integration</keyword>
<dbReference type="InterPro" id="IPR025166">
    <property type="entry name" value="Integrase_DNA_bind_dom"/>
</dbReference>
<dbReference type="Pfam" id="PF00589">
    <property type="entry name" value="Phage_integrase"/>
    <property type="match status" value="1"/>
</dbReference>
<dbReference type="Pfam" id="PF14659">
    <property type="entry name" value="Phage_int_SAM_3"/>
    <property type="match status" value="1"/>
</dbReference>
<dbReference type="Proteomes" id="UP001212337">
    <property type="component" value="Unassembled WGS sequence"/>
</dbReference>
<keyword evidence="3 5" id="KW-0238">DNA-binding</keyword>
<comment type="caution">
    <text evidence="7">The sequence shown here is derived from an EMBL/GenBank/DDBJ whole genome shotgun (WGS) entry which is preliminary data.</text>
</comment>
<dbReference type="PANTHER" id="PTHR30629:SF2">
    <property type="entry name" value="PROPHAGE INTEGRASE INTS-RELATED"/>
    <property type="match status" value="1"/>
</dbReference>
<dbReference type="InterPro" id="IPR038488">
    <property type="entry name" value="Integrase_DNA-bd_sf"/>
</dbReference>
<dbReference type="InterPro" id="IPR011010">
    <property type="entry name" value="DNA_brk_join_enz"/>
</dbReference>
<gene>
    <name evidence="7" type="ORF">PI499_20040</name>
</gene>
<dbReference type="InterPro" id="IPR004107">
    <property type="entry name" value="Integrase_SAM-like_N"/>
</dbReference>
<evidence type="ECO:0000256" key="2">
    <source>
        <dbReference type="ARBA" id="ARBA00022908"/>
    </source>
</evidence>
<dbReference type="InterPro" id="IPR002104">
    <property type="entry name" value="Integrase_catalytic"/>
</dbReference>
<evidence type="ECO:0000259" key="6">
    <source>
        <dbReference type="PROSITE" id="PS51900"/>
    </source>
</evidence>
<proteinExistence type="inferred from homology"/>
<dbReference type="PROSITE" id="PS51900">
    <property type="entry name" value="CB"/>
    <property type="match status" value="1"/>
</dbReference>
<dbReference type="Gene3D" id="1.10.443.10">
    <property type="entry name" value="Intergrase catalytic core"/>
    <property type="match status" value="1"/>
</dbReference>
<protein>
    <submittedName>
        <fullName evidence="7">Tyrosine-type recombinase/integrase</fullName>
    </submittedName>
</protein>
<name>A0ABT4WVV3_PSEFR</name>
<keyword evidence="4" id="KW-0233">DNA recombination</keyword>
<evidence type="ECO:0000256" key="3">
    <source>
        <dbReference type="ARBA" id="ARBA00023125"/>
    </source>
</evidence>
<accession>A0ABT4WVV3</accession>
<dbReference type="InterPro" id="IPR013762">
    <property type="entry name" value="Integrase-like_cat_sf"/>
</dbReference>
<dbReference type="InterPro" id="IPR044068">
    <property type="entry name" value="CB"/>
</dbReference>
<sequence length="448" mass="50726">MASRAELERQIRNTKPDPQKKIRIACGDGLSAVINKGGTKKFVSRLRLFNGTSAIDFAHEPPHPELTLTEAFKKHFALKEKISLGIDPRQEQHEAALAEWSEPTFVEIAKEYFAYISAEKKLRDSTLNDYRNRYARWLEPSFGQLKLKNIDGKACIRLLQKIKKDSGNGIGNKGDGKRTASICRTILNQILSHAVFLGYVEITKNPMLGITDSMLDIKQKHTGKLRRCLDLEELSKTWVMLNKHRAAGYLFSVTTVALQIALLTGMRRQEVVGMRFSELERLPNGATIYHIPPERMKGGVKHSVYLSDFAMSLIAGLPKTSDRVFQSPRTSADYEARVITKNTLNNGILSIFGKRKTARPMDYILSIPAFTPHDLRRSFSSGVRSHFKAAKGMIHSMIAHGSDDEDEIEYDKTLDLIYVISDESAEQHVLWQRWSDLIESATHKLDER</sequence>
<dbReference type="InterPro" id="IPR010998">
    <property type="entry name" value="Integrase_recombinase_N"/>
</dbReference>
<keyword evidence="8" id="KW-1185">Reference proteome</keyword>
<reference evidence="7 8" key="1">
    <citation type="submission" date="2023-01" db="EMBL/GenBank/DDBJ databases">
        <title>Effects of deletion of Siderophore biosynthase gene in Pseudomonas fragi on quorum sensing and spoliage ability.</title>
        <authorList>
            <person name="Cui F."/>
            <person name="Wang D."/>
            <person name="Liu J."/>
            <person name="Wang Q."/>
            <person name="Li T."/>
            <person name="Li J."/>
        </authorList>
    </citation>
    <scope>NUCLEOTIDE SEQUENCE [LARGE SCALE GENOMIC DNA]</scope>
    <source>
        <strain evidence="7 8">MS-10</strain>
    </source>
</reference>
<dbReference type="SUPFAM" id="SSF56349">
    <property type="entry name" value="DNA breaking-rejoining enzymes"/>
    <property type="match status" value="1"/>
</dbReference>
<dbReference type="Pfam" id="PF13356">
    <property type="entry name" value="Arm-DNA-bind_3"/>
    <property type="match status" value="1"/>
</dbReference>
<dbReference type="EMBL" id="JAQJVI010000038">
    <property type="protein sequence ID" value="MDA7024159.1"/>
    <property type="molecule type" value="Genomic_DNA"/>
</dbReference>
<dbReference type="RefSeq" id="WP_153336848.1">
    <property type="nucleotide sequence ID" value="NZ_JAQJVI010000038.1"/>
</dbReference>
<dbReference type="Gene3D" id="3.30.160.390">
    <property type="entry name" value="Integrase, DNA-binding domain"/>
    <property type="match status" value="1"/>
</dbReference>